<dbReference type="InterPro" id="IPR014721">
    <property type="entry name" value="Ribsml_uS5_D2-typ_fold_subgr"/>
</dbReference>
<dbReference type="GO" id="GO:0000049">
    <property type="term" value="F:tRNA binding"/>
    <property type="evidence" value="ECO:0007669"/>
    <property type="project" value="UniProtKB-UniRule"/>
</dbReference>
<evidence type="ECO:0000256" key="1">
    <source>
        <dbReference type="ARBA" id="ARBA00022694"/>
    </source>
</evidence>
<dbReference type="SUPFAM" id="SSF54211">
    <property type="entry name" value="Ribosomal protein S5 domain 2-like"/>
    <property type="match status" value="1"/>
</dbReference>
<dbReference type="PANTHER" id="PTHR33992:SF1">
    <property type="entry name" value="RIBONUCLEASE P PROTEIN COMPONENT"/>
    <property type="match status" value="1"/>
</dbReference>
<evidence type="ECO:0000256" key="7">
    <source>
        <dbReference type="NCBIfam" id="TIGR00188"/>
    </source>
</evidence>
<accession>A0A1G2HME8</accession>
<comment type="similarity">
    <text evidence="6">Belongs to the RnpA family.</text>
</comment>
<dbReference type="InterPro" id="IPR020568">
    <property type="entry name" value="Ribosomal_Su5_D2-typ_SF"/>
</dbReference>
<comment type="catalytic activity">
    <reaction evidence="6">
        <text>Endonucleolytic cleavage of RNA, removing 5'-extranucleotides from tRNA precursor.</text>
        <dbReference type="EC" id="3.1.26.5"/>
    </reaction>
</comment>
<dbReference type="NCBIfam" id="TIGR00188">
    <property type="entry name" value="rnpA"/>
    <property type="match status" value="1"/>
</dbReference>
<dbReference type="EC" id="3.1.26.5" evidence="6 7"/>
<evidence type="ECO:0000256" key="2">
    <source>
        <dbReference type="ARBA" id="ARBA00022722"/>
    </source>
</evidence>
<evidence type="ECO:0000256" key="5">
    <source>
        <dbReference type="ARBA" id="ARBA00022884"/>
    </source>
</evidence>
<dbReference type="PANTHER" id="PTHR33992">
    <property type="entry name" value="RIBONUCLEASE P PROTEIN COMPONENT"/>
    <property type="match status" value="1"/>
</dbReference>
<keyword evidence="4 6" id="KW-0378">Hydrolase</keyword>
<proteinExistence type="inferred from homology"/>
<evidence type="ECO:0000256" key="6">
    <source>
        <dbReference type="HAMAP-Rule" id="MF_00227"/>
    </source>
</evidence>
<evidence type="ECO:0000256" key="3">
    <source>
        <dbReference type="ARBA" id="ARBA00022759"/>
    </source>
</evidence>
<dbReference type="GO" id="GO:0001682">
    <property type="term" value="P:tRNA 5'-leader removal"/>
    <property type="evidence" value="ECO:0007669"/>
    <property type="project" value="UniProtKB-UniRule"/>
</dbReference>
<dbReference type="Proteomes" id="UP000178509">
    <property type="component" value="Unassembled WGS sequence"/>
</dbReference>
<dbReference type="AlphaFoldDB" id="A0A1G2HME8"/>
<dbReference type="Pfam" id="PF00825">
    <property type="entry name" value="Ribonuclease_P"/>
    <property type="match status" value="1"/>
</dbReference>
<protein>
    <recommendedName>
        <fullName evidence="6 7">Ribonuclease P protein component</fullName>
        <shortName evidence="6">RNase P protein</shortName>
        <shortName evidence="6">RNaseP protein</shortName>
        <ecNumber evidence="6 7">3.1.26.5</ecNumber>
    </recommendedName>
    <alternativeName>
        <fullName evidence="6">Protein C5</fullName>
    </alternativeName>
</protein>
<comment type="subunit">
    <text evidence="6">Consists of a catalytic RNA component (M1 or rnpB) and a protein subunit.</text>
</comment>
<keyword evidence="3 6" id="KW-0255">Endonuclease</keyword>
<dbReference type="EMBL" id="MHOJ01000003">
    <property type="protein sequence ID" value="OGZ63058.1"/>
    <property type="molecule type" value="Genomic_DNA"/>
</dbReference>
<evidence type="ECO:0000256" key="4">
    <source>
        <dbReference type="ARBA" id="ARBA00022801"/>
    </source>
</evidence>
<keyword evidence="2 6" id="KW-0540">Nuclease</keyword>
<dbReference type="Gene3D" id="3.30.230.10">
    <property type="match status" value="1"/>
</dbReference>
<sequence length="112" mass="13111">MFSKKYRLSVKEFENTIKKGKSYSSKFFFLKLLKNNYGVIKIGVAVSKKLAPKSAQKNYYKRILRHLLKESCPKTSVHYNVILTAKENIKNVKFNDLKQDAIELLQKTELHK</sequence>
<reference evidence="8 9" key="1">
    <citation type="journal article" date="2016" name="Nat. Commun.">
        <title>Thousands of microbial genomes shed light on interconnected biogeochemical processes in an aquifer system.</title>
        <authorList>
            <person name="Anantharaman K."/>
            <person name="Brown C.T."/>
            <person name="Hug L.A."/>
            <person name="Sharon I."/>
            <person name="Castelle C.J."/>
            <person name="Probst A.J."/>
            <person name="Thomas B.C."/>
            <person name="Singh A."/>
            <person name="Wilkins M.J."/>
            <person name="Karaoz U."/>
            <person name="Brodie E.L."/>
            <person name="Williams K.H."/>
            <person name="Hubbard S.S."/>
            <person name="Banfield J.F."/>
        </authorList>
    </citation>
    <scope>NUCLEOTIDE SEQUENCE [LARGE SCALE GENOMIC DNA]</scope>
</reference>
<comment type="function">
    <text evidence="6">RNaseP catalyzes the removal of the 5'-leader sequence from pre-tRNA to produce the mature 5'-terminus. It can also cleave other RNA substrates such as 4.5S RNA. The protein component plays an auxiliary but essential role in vivo by binding to the 5'-leader sequence and broadening the substrate specificity of the ribozyme.</text>
</comment>
<dbReference type="GO" id="GO:0004526">
    <property type="term" value="F:ribonuclease P activity"/>
    <property type="evidence" value="ECO:0007669"/>
    <property type="project" value="UniProtKB-UniRule"/>
</dbReference>
<gene>
    <name evidence="6" type="primary">rnpA</name>
    <name evidence="8" type="ORF">A3H51_01070</name>
</gene>
<dbReference type="GO" id="GO:0030677">
    <property type="term" value="C:ribonuclease P complex"/>
    <property type="evidence" value="ECO:0007669"/>
    <property type="project" value="TreeGrafter"/>
</dbReference>
<comment type="caution">
    <text evidence="8">The sequence shown here is derived from an EMBL/GenBank/DDBJ whole genome shotgun (WGS) entry which is preliminary data.</text>
</comment>
<dbReference type="STRING" id="1802164.A3H51_01070"/>
<organism evidence="8 9">
    <name type="scientific">Candidatus Spechtbacteria bacterium RIFCSPLOWO2_02_FULL_38_8</name>
    <dbReference type="NCBI Taxonomy" id="1802164"/>
    <lineage>
        <taxon>Bacteria</taxon>
        <taxon>Candidatus Spechtiibacteriota</taxon>
    </lineage>
</organism>
<dbReference type="GO" id="GO:0042781">
    <property type="term" value="F:3'-tRNA processing endoribonuclease activity"/>
    <property type="evidence" value="ECO:0007669"/>
    <property type="project" value="TreeGrafter"/>
</dbReference>
<evidence type="ECO:0000313" key="9">
    <source>
        <dbReference type="Proteomes" id="UP000178509"/>
    </source>
</evidence>
<dbReference type="InterPro" id="IPR000100">
    <property type="entry name" value="RNase_P"/>
</dbReference>
<name>A0A1G2HME8_9BACT</name>
<keyword evidence="1 6" id="KW-0819">tRNA processing</keyword>
<evidence type="ECO:0000313" key="8">
    <source>
        <dbReference type="EMBL" id="OGZ63058.1"/>
    </source>
</evidence>
<keyword evidence="5 6" id="KW-0694">RNA-binding</keyword>
<dbReference type="HAMAP" id="MF_00227">
    <property type="entry name" value="RNase_P"/>
    <property type="match status" value="1"/>
</dbReference>